<feature type="region of interest" description="Disordered" evidence="1">
    <location>
        <begin position="1"/>
        <end position="47"/>
    </location>
</feature>
<dbReference type="Gene3D" id="1.10.150.320">
    <property type="entry name" value="Photosystem II 12 kDa extrinsic protein"/>
    <property type="match status" value="1"/>
</dbReference>
<dbReference type="GO" id="GO:0015627">
    <property type="term" value="C:type II protein secretion system complex"/>
    <property type="evidence" value="ECO:0007669"/>
    <property type="project" value="TreeGrafter"/>
</dbReference>
<evidence type="ECO:0000313" key="4">
    <source>
        <dbReference type="EMBL" id="UYF96520.1"/>
    </source>
</evidence>
<name>A0AA46PD91_9NOCA</name>
<feature type="compositionally biased region" description="Basic and acidic residues" evidence="1">
    <location>
        <begin position="1"/>
        <end position="16"/>
    </location>
</feature>
<dbReference type="GO" id="GO:0015628">
    <property type="term" value="P:protein secretion by the type II secretion system"/>
    <property type="evidence" value="ECO:0007669"/>
    <property type="project" value="TreeGrafter"/>
</dbReference>
<dbReference type="Proteomes" id="UP001163947">
    <property type="component" value="Chromosome"/>
</dbReference>
<feature type="transmembrane region" description="Helical" evidence="2">
    <location>
        <begin position="69"/>
        <end position="90"/>
    </location>
</feature>
<keyword evidence="2" id="KW-1133">Transmembrane helix</keyword>
<dbReference type="PANTHER" id="PTHR21180:SF32">
    <property type="entry name" value="ENDONUCLEASE_EXONUCLEASE_PHOSPHATASE FAMILY DOMAIN-CONTAINING PROTEIN 1"/>
    <property type="match status" value="1"/>
</dbReference>
<keyword evidence="2" id="KW-0812">Transmembrane</keyword>
<protein>
    <submittedName>
        <fullName evidence="4">ComEA family DNA-binding protein</fullName>
    </submittedName>
</protein>
<dbReference type="SMART" id="SM00278">
    <property type="entry name" value="HhH1"/>
    <property type="match status" value="2"/>
</dbReference>
<dbReference type="GO" id="GO:0006281">
    <property type="term" value="P:DNA repair"/>
    <property type="evidence" value="ECO:0007669"/>
    <property type="project" value="InterPro"/>
</dbReference>
<sequence>MGSSDEHDLVRSRLDAIARSAGDRASAAPTIPHQADDDPHPWYDPAGTVEPPGPLERLRAARWQTGRGGAGALAAVGVVAVLATLVVVWGDRPVAEPVPPLPAVEVAAPAADPVASRQDTAPDEVVVSVVGLVGKPGLVRVAPGARVADALAAAGGTLDGADLATLNLAQRLADGDQVVVGASPPVPPASGVSGSGGEGGVGEPGAAPGAGPVNLNTADEATLDALPGVGPVTAAAIVAWRRDNGPFTDIEQLAEVDGIGPARLARLRTLVVV</sequence>
<dbReference type="Pfam" id="PF12836">
    <property type="entry name" value="HHH_3"/>
    <property type="match status" value="1"/>
</dbReference>
<evidence type="ECO:0000256" key="1">
    <source>
        <dbReference type="SAM" id="MobiDB-lite"/>
    </source>
</evidence>
<accession>A0AA46PD91</accession>
<feature type="domain" description="Helix-hairpin-helix DNA-binding motif class 1" evidence="3">
    <location>
        <begin position="251"/>
        <end position="270"/>
    </location>
</feature>
<feature type="domain" description="Helix-hairpin-helix DNA-binding motif class 1" evidence="3">
    <location>
        <begin position="221"/>
        <end position="240"/>
    </location>
</feature>
<evidence type="ECO:0000256" key="2">
    <source>
        <dbReference type="SAM" id="Phobius"/>
    </source>
</evidence>
<dbReference type="InterPro" id="IPR003583">
    <property type="entry name" value="Hlx-hairpin-Hlx_DNA-bd_motif"/>
</dbReference>
<gene>
    <name evidence="4" type="ORF">OCS65_12550</name>
</gene>
<proteinExistence type="predicted"/>
<dbReference type="KEGG" id="rav:AAT18_16210"/>
<dbReference type="GeneID" id="83621261"/>
<dbReference type="InterPro" id="IPR051675">
    <property type="entry name" value="Endo/Exo/Phosphatase_dom_1"/>
</dbReference>
<dbReference type="PANTHER" id="PTHR21180">
    <property type="entry name" value="ENDONUCLEASE/EXONUCLEASE/PHOSPHATASE FAMILY DOMAIN-CONTAINING PROTEIN 1"/>
    <property type="match status" value="1"/>
</dbReference>
<dbReference type="RefSeq" id="WP_029544380.1">
    <property type="nucleotide sequence ID" value="NZ_CM002177.1"/>
</dbReference>
<dbReference type="AlphaFoldDB" id="A0AA46PD91"/>
<dbReference type="Pfam" id="PF10531">
    <property type="entry name" value="SLBB"/>
    <property type="match status" value="1"/>
</dbReference>
<keyword evidence="2" id="KW-0472">Membrane</keyword>
<feature type="compositionally biased region" description="Low complexity" evidence="1">
    <location>
        <begin position="204"/>
        <end position="213"/>
    </location>
</feature>
<dbReference type="GO" id="GO:0003677">
    <property type="term" value="F:DNA binding"/>
    <property type="evidence" value="ECO:0007669"/>
    <property type="project" value="UniProtKB-KW"/>
</dbReference>
<keyword evidence="4" id="KW-0238">DNA-binding</keyword>
<reference evidence="4" key="1">
    <citation type="submission" date="2022-09" db="EMBL/GenBank/DDBJ databases">
        <title>The genome sequence of Rhodococcus aetherivorans N1.</title>
        <authorList>
            <person name="Jiang W."/>
        </authorList>
    </citation>
    <scope>NUCLEOTIDE SEQUENCE</scope>
    <source>
        <strain evidence="4">N1</strain>
    </source>
</reference>
<dbReference type="EMBL" id="CP106982">
    <property type="protein sequence ID" value="UYF96520.1"/>
    <property type="molecule type" value="Genomic_DNA"/>
</dbReference>
<feature type="compositionally biased region" description="Gly residues" evidence="1">
    <location>
        <begin position="193"/>
        <end position="203"/>
    </location>
</feature>
<evidence type="ECO:0000313" key="5">
    <source>
        <dbReference type="Proteomes" id="UP001163947"/>
    </source>
</evidence>
<dbReference type="SUPFAM" id="SSF47781">
    <property type="entry name" value="RuvA domain 2-like"/>
    <property type="match status" value="1"/>
</dbReference>
<dbReference type="InterPro" id="IPR010994">
    <property type="entry name" value="RuvA_2-like"/>
</dbReference>
<feature type="region of interest" description="Disordered" evidence="1">
    <location>
        <begin position="184"/>
        <end position="215"/>
    </location>
</feature>
<evidence type="ECO:0000259" key="3">
    <source>
        <dbReference type="SMART" id="SM00278"/>
    </source>
</evidence>
<organism evidence="4 5">
    <name type="scientific">Rhodococcus aetherivorans</name>
    <dbReference type="NCBI Taxonomy" id="191292"/>
    <lineage>
        <taxon>Bacteria</taxon>
        <taxon>Bacillati</taxon>
        <taxon>Actinomycetota</taxon>
        <taxon>Actinomycetes</taxon>
        <taxon>Mycobacteriales</taxon>
        <taxon>Nocardiaceae</taxon>
        <taxon>Rhodococcus</taxon>
    </lineage>
</organism>
<dbReference type="Gene3D" id="3.10.560.10">
    <property type="entry name" value="Outer membrane lipoprotein wza domain like"/>
    <property type="match status" value="1"/>
</dbReference>
<dbReference type="InterPro" id="IPR019554">
    <property type="entry name" value="Soluble_ligand-bd"/>
</dbReference>